<evidence type="ECO:0000313" key="2">
    <source>
        <dbReference type="EMBL" id="MBE1608152.1"/>
    </source>
</evidence>
<gene>
    <name evidence="2" type="ORF">HEB94_005000</name>
</gene>
<name>A0A927MXQ4_9ACTN</name>
<proteinExistence type="predicted"/>
<dbReference type="GO" id="GO:0016020">
    <property type="term" value="C:membrane"/>
    <property type="evidence" value="ECO:0007669"/>
    <property type="project" value="TreeGrafter"/>
</dbReference>
<reference evidence="2" key="1">
    <citation type="submission" date="2020-10" db="EMBL/GenBank/DDBJ databases">
        <title>Sequencing the genomes of 1000 actinobacteria strains.</title>
        <authorList>
            <person name="Klenk H.-P."/>
        </authorList>
    </citation>
    <scope>NUCLEOTIDE SEQUENCE</scope>
    <source>
        <strain evidence="2">DSM 45354</strain>
    </source>
</reference>
<feature type="domain" description="AB hydrolase-1" evidence="1">
    <location>
        <begin position="48"/>
        <end position="255"/>
    </location>
</feature>
<dbReference type="RefSeq" id="WP_192751981.1">
    <property type="nucleotide sequence ID" value="NZ_JADBEM010000001.1"/>
</dbReference>
<sequence>MTNHGIWARANYGERHHHGDDLMSEHSVDVGGRRLHVVSHGQGAPTVLFEAGLGCSAKDWALIQARVGQVTASYSYDRAGEGASDESGPWSVQGWLSDLESWLDALSAPGPYVLVGHSIGGHVVRTFAARHPEEVAGLVLVDAQPERLYDDWTPDRLRHVRELNPPGIFDRILEACEFVKAATRPMSCPLTVITHGVIDLIQEEPGVTAADVDRFEQSWQTFQMDLAKQSALGRLVVAEASGHMVPTQAPDLIADEILAMVAQIHE</sequence>
<dbReference type="PANTHER" id="PTHR43798:SF33">
    <property type="entry name" value="HYDROLASE, PUTATIVE (AFU_ORTHOLOGUE AFUA_2G14860)-RELATED"/>
    <property type="match status" value="1"/>
</dbReference>
<dbReference type="InterPro" id="IPR029058">
    <property type="entry name" value="AB_hydrolase_fold"/>
</dbReference>
<dbReference type="EMBL" id="JADBEM010000001">
    <property type="protein sequence ID" value="MBE1608152.1"/>
    <property type="molecule type" value="Genomic_DNA"/>
</dbReference>
<dbReference type="Pfam" id="PF12697">
    <property type="entry name" value="Abhydrolase_6"/>
    <property type="match status" value="1"/>
</dbReference>
<dbReference type="Gene3D" id="3.40.50.1820">
    <property type="entry name" value="alpha/beta hydrolase"/>
    <property type="match status" value="1"/>
</dbReference>
<organism evidence="2 3">
    <name type="scientific">Actinopolymorpha pittospori</name>
    <dbReference type="NCBI Taxonomy" id="648752"/>
    <lineage>
        <taxon>Bacteria</taxon>
        <taxon>Bacillati</taxon>
        <taxon>Actinomycetota</taxon>
        <taxon>Actinomycetes</taxon>
        <taxon>Propionibacteriales</taxon>
        <taxon>Actinopolymorphaceae</taxon>
        <taxon>Actinopolymorpha</taxon>
    </lineage>
</organism>
<dbReference type="PANTHER" id="PTHR43798">
    <property type="entry name" value="MONOACYLGLYCEROL LIPASE"/>
    <property type="match status" value="1"/>
</dbReference>
<comment type="caution">
    <text evidence="2">The sequence shown here is derived from an EMBL/GenBank/DDBJ whole genome shotgun (WGS) entry which is preliminary data.</text>
</comment>
<dbReference type="Proteomes" id="UP000638648">
    <property type="component" value="Unassembled WGS sequence"/>
</dbReference>
<evidence type="ECO:0000313" key="3">
    <source>
        <dbReference type="Proteomes" id="UP000638648"/>
    </source>
</evidence>
<accession>A0A927MXQ4</accession>
<dbReference type="InterPro" id="IPR050266">
    <property type="entry name" value="AB_hydrolase_sf"/>
</dbReference>
<keyword evidence="3" id="KW-1185">Reference proteome</keyword>
<dbReference type="AlphaFoldDB" id="A0A927MXQ4"/>
<protein>
    <submittedName>
        <fullName evidence="2">Pimeloyl-ACP methyl ester carboxylesterase</fullName>
    </submittedName>
</protein>
<dbReference type="GO" id="GO:0003824">
    <property type="term" value="F:catalytic activity"/>
    <property type="evidence" value="ECO:0007669"/>
    <property type="project" value="UniProtKB-ARBA"/>
</dbReference>
<evidence type="ECO:0000259" key="1">
    <source>
        <dbReference type="Pfam" id="PF12697"/>
    </source>
</evidence>
<dbReference type="InterPro" id="IPR000073">
    <property type="entry name" value="AB_hydrolase_1"/>
</dbReference>
<dbReference type="SUPFAM" id="SSF53474">
    <property type="entry name" value="alpha/beta-Hydrolases"/>
    <property type="match status" value="1"/>
</dbReference>